<evidence type="ECO:0000256" key="10">
    <source>
        <dbReference type="ARBA" id="ARBA00023180"/>
    </source>
</evidence>
<keyword evidence="5" id="KW-0732">Signal</keyword>
<keyword evidence="8" id="KW-0472">Membrane</keyword>
<dbReference type="GO" id="GO:0016020">
    <property type="term" value="C:membrane"/>
    <property type="evidence" value="ECO:0007669"/>
    <property type="project" value="UniProtKB-SubCell"/>
</dbReference>
<keyword evidence="6" id="KW-0677">Repeat</keyword>
<sequence>MELIDLSSNSLSGGLDNIRNMAKLRVMYLFNNPNLTGPLPPAWATQLTSLSYLNFANTQAAQPGGQLPDQWAGLTQLVDLNAFKSGAAGTLPAAWSALHAMTQLDVSENPGLVGAIPWKWAGAGGMPGLNALYVYNTGLSCMPPGGE</sequence>
<dbReference type="SUPFAM" id="SSF52058">
    <property type="entry name" value="L domain-like"/>
    <property type="match status" value="1"/>
</dbReference>
<dbReference type="InterPro" id="IPR032675">
    <property type="entry name" value="LRR_dom_sf"/>
</dbReference>
<evidence type="ECO:0000256" key="9">
    <source>
        <dbReference type="ARBA" id="ARBA00023170"/>
    </source>
</evidence>
<protein>
    <submittedName>
        <fullName evidence="11">Uncharacterized protein</fullName>
    </submittedName>
</protein>
<keyword evidence="4" id="KW-0812">Transmembrane</keyword>
<evidence type="ECO:0000256" key="7">
    <source>
        <dbReference type="ARBA" id="ARBA00022989"/>
    </source>
</evidence>
<evidence type="ECO:0000256" key="1">
    <source>
        <dbReference type="ARBA" id="ARBA00004167"/>
    </source>
</evidence>
<keyword evidence="9" id="KW-0675">Receptor</keyword>
<evidence type="ECO:0000256" key="8">
    <source>
        <dbReference type="ARBA" id="ARBA00023136"/>
    </source>
</evidence>
<dbReference type="AlphaFoldDB" id="A0A835SM22"/>
<evidence type="ECO:0000256" key="3">
    <source>
        <dbReference type="ARBA" id="ARBA00022614"/>
    </source>
</evidence>
<dbReference type="GO" id="GO:0005930">
    <property type="term" value="C:axoneme"/>
    <property type="evidence" value="ECO:0007669"/>
    <property type="project" value="UniProtKB-SubCell"/>
</dbReference>
<accession>A0A835SM22</accession>
<keyword evidence="12" id="KW-1185">Reference proteome</keyword>
<gene>
    <name evidence="11" type="ORF">HXX76_012435</name>
</gene>
<keyword evidence="3" id="KW-0433">Leucine-rich repeat</keyword>
<comment type="caution">
    <text evidence="11">The sequence shown here is derived from an EMBL/GenBank/DDBJ whole genome shotgun (WGS) entry which is preliminary data.</text>
</comment>
<evidence type="ECO:0000313" key="11">
    <source>
        <dbReference type="EMBL" id="KAG2427502.1"/>
    </source>
</evidence>
<evidence type="ECO:0000256" key="6">
    <source>
        <dbReference type="ARBA" id="ARBA00022737"/>
    </source>
</evidence>
<dbReference type="PANTHER" id="PTHR27000:SF642">
    <property type="entry name" value="INACTIVE LEUCINE-RICH REPEAT RECEPTOR KINASE XIAO-RELATED"/>
    <property type="match status" value="1"/>
</dbReference>
<proteinExistence type="predicted"/>
<dbReference type="OrthoDB" id="513182at2759"/>
<evidence type="ECO:0000256" key="4">
    <source>
        <dbReference type="ARBA" id="ARBA00022692"/>
    </source>
</evidence>
<dbReference type="EMBL" id="JAEHOC010000040">
    <property type="protein sequence ID" value="KAG2427502.1"/>
    <property type="molecule type" value="Genomic_DNA"/>
</dbReference>
<evidence type="ECO:0000256" key="2">
    <source>
        <dbReference type="ARBA" id="ARBA00004430"/>
    </source>
</evidence>
<keyword evidence="7" id="KW-1133">Transmembrane helix</keyword>
<dbReference type="PANTHER" id="PTHR27000">
    <property type="entry name" value="LEUCINE-RICH REPEAT RECEPTOR-LIKE PROTEIN KINASE FAMILY PROTEIN-RELATED"/>
    <property type="match status" value="1"/>
</dbReference>
<evidence type="ECO:0000313" key="12">
    <source>
        <dbReference type="Proteomes" id="UP000650467"/>
    </source>
</evidence>
<keyword evidence="10" id="KW-0325">Glycoprotein</keyword>
<dbReference type="Gene3D" id="3.80.10.10">
    <property type="entry name" value="Ribonuclease Inhibitor"/>
    <property type="match status" value="1"/>
</dbReference>
<reference evidence="11" key="1">
    <citation type="journal article" date="2020" name="bioRxiv">
        <title>Comparative genomics of Chlamydomonas.</title>
        <authorList>
            <person name="Craig R.J."/>
            <person name="Hasan A.R."/>
            <person name="Ness R.W."/>
            <person name="Keightley P.D."/>
        </authorList>
    </citation>
    <scope>NUCLEOTIDE SEQUENCE</scope>
    <source>
        <strain evidence="11">SAG 7.73</strain>
    </source>
</reference>
<organism evidence="11 12">
    <name type="scientific">Chlamydomonas incerta</name>
    <dbReference type="NCBI Taxonomy" id="51695"/>
    <lineage>
        <taxon>Eukaryota</taxon>
        <taxon>Viridiplantae</taxon>
        <taxon>Chlorophyta</taxon>
        <taxon>core chlorophytes</taxon>
        <taxon>Chlorophyceae</taxon>
        <taxon>CS clade</taxon>
        <taxon>Chlamydomonadales</taxon>
        <taxon>Chlamydomonadaceae</taxon>
        <taxon>Chlamydomonas</taxon>
    </lineage>
</organism>
<dbReference type="Proteomes" id="UP000650467">
    <property type="component" value="Unassembled WGS sequence"/>
</dbReference>
<evidence type="ECO:0000256" key="5">
    <source>
        <dbReference type="ARBA" id="ARBA00022729"/>
    </source>
</evidence>
<name>A0A835SM22_CHLIN</name>
<comment type="subcellular location">
    <subcellularLocation>
        <location evidence="2">Cytoplasm</location>
        <location evidence="2">Cytoskeleton</location>
        <location evidence="2">Cilium axoneme</location>
    </subcellularLocation>
    <subcellularLocation>
        <location evidence="1">Membrane</location>
        <topology evidence="1">Single-pass membrane protein</topology>
    </subcellularLocation>
</comment>